<dbReference type="RefSeq" id="WP_147851936.1">
    <property type="nucleotide sequence ID" value="NZ_VDUZ01000067.1"/>
</dbReference>
<comment type="caution">
    <text evidence="1">The sequence shown here is derived from an EMBL/GenBank/DDBJ whole genome shotgun (WGS) entry which is preliminary data.</text>
</comment>
<dbReference type="InterPro" id="IPR002347">
    <property type="entry name" value="SDR_fam"/>
</dbReference>
<keyword evidence="2" id="KW-1185">Reference proteome</keyword>
<reference evidence="1 2" key="1">
    <citation type="submission" date="2019-06" db="EMBL/GenBank/DDBJ databases">
        <title>New taxonomy in bacterial strain CC-CFT640, isolated from vineyard.</title>
        <authorList>
            <person name="Lin S.-Y."/>
            <person name="Tsai C.-F."/>
            <person name="Young C.-C."/>
        </authorList>
    </citation>
    <scope>NUCLEOTIDE SEQUENCE [LARGE SCALE GENOMIC DNA]</scope>
    <source>
        <strain evidence="1 2">CC-CFT640</strain>
    </source>
</reference>
<organism evidence="1 2">
    <name type="scientific">Vineibacter terrae</name>
    <dbReference type="NCBI Taxonomy" id="2586908"/>
    <lineage>
        <taxon>Bacteria</taxon>
        <taxon>Pseudomonadati</taxon>
        <taxon>Pseudomonadota</taxon>
        <taxon>Alphaproteobacteria</taxon>
        <taxon>Hyphomicrobiales</taxon>
        <taxon>Vineibacter</taxon>
    </lineage>
</organism>
<dbReference type="Pfam" id="PF00106">
    <property type="entry name" value="adh_short"/>
    <property type="match status" value="1"/>
</dbReference>
<gene>
    <name evidence="1" type="ORF">FHP25_36445</name>
</gene>
<dbReference type="PANTHER" id="PTHR43431:SF7">
    <property type="entry name" value="OXIDOREDUCTASE, SHORT CHAIN DEHYDROGENASE_REDUCTASE FAMILY (AFU_ORTHOLOGUE AFUA_5G14000)"/>
    <property type="match status" value="1"/>
</dbReference>
<dbReference type="Gene3D" id="3.40.50.720">
    <property type="entry name" value="NAD(P)-binding Rossmann-like Domain"/>
    <property type="match status" value="1"/>
</dbReference>
<proteinExistence type="predicted"/>
<dbReference type="SUPFAM" id="SSF51735">
    <property type="entry name" value="NAD(P)-binding Rossmann-fold domains"/>
    <property type="match status" value="1"/>
</dbReference>
<evidence type="ECO:0000313" key="2">
    <source>
        <dbReference type="Proteomes" id="UP000321638"/>
    </source>
</evidence>
<sequence>MAAKHTALIVGVGASEGVGAATARRFAREGFHVAVVGRTAAKVDEVAAEIRAAGGSAEALVGDAAVEADAARFVAAADAQNTLLVVVQNAGSNRRDSILELQRADFEQLWREHCLGGFLIGREAARRMVPRGSGSIFFTGASGSLRGKAGFAAFAAAKAGLRAVAQSMARELGPRGIHVAHVVVDGGIGGARLLGRAPQLRDERGPDGLLSYEAIADTYWQLHAQHRSAWTHEIDLRPWIESF</sequence>
<accession>A0A5C8P8X7</accession>
<dbReference type="InterPro" id="IPR036291">
    <property type="entry name" value="NAD(P)-bd_dom_sf"/>
</dbReference>
<name>A0A5C8P8X7_9HYPH</name>
<dbReference type="AlphaFoldDB" id="A0A5C8P8X7"/>
<dbReference type="EMBL" id="VDUZ01000067">
    <property type="protein sequence ID" value="TXL70007.1"/>
    <property type="molecule type" value="Genomic_DNA"/>
</dbReference>
<dbReference type="PANTHER" id="PTHR43431">
    <property type="entry name" value="OXIDOREDUCTASE, SHORT CHAIN DEHYDROGENASE/REDUCTASE FAMILY (AFU_ORTHOLOGUE AFUA_5G14000)"/>
    <property type="match status" value="1"/>
</dbReference>
<protein>
    <submittedName>
        <fullName evidence="1">SDR family NAD(P)-dependent oxidoreductase</fullName>
    </submittedName>
</protein>
<dbReference type="PRINTS" id="PR00081">
    <property type="entry name" value="GDHRDH"/>
</dbReference>
<evidence type="ECO:0000313" key="1">
    <source>
        <dbReference type="EMBL" id="TXL70007.1"/>
    </source>
</evidence>
<dbReference type="OrthoDB" id="5513072at2"/>
<dbReference type="Proteomes" id="UP000321638">
    <property type="component" value="Unassembled WGS sequence"/>
</dbReference>